<dbReference type="InterPro" id="IPR003661">
    <property type="entry name" value="HisK_dim/P_dom"/>
</dbReference>
<dbReference type="Gene3D" id="3.30.450.20">
    <property type="entry name" value="PAS domain"/>
    <property type="match status" value="4"/>
</dbReference>
<dbReference type="InterPro" id="IPR052162">
    <property type="entry name" value="Sensor_kinase/Photoreceptor"/>
</dbReference>
<dbReference type="NCBIfam" id="TIGR00229">
    <property type="entry name" value="sensory_box"/>
    <property type="match status" value="3"/>
</dbReference>
<dbReference type="SUPFAM" id="SSF47384">
    <property type="entry name" value="Homodimeric domain of signal transducing histidine kinase"/>
    <property type="match status" value="1"/>
</dbReference>
<dbReference type="Gene3D" id="1.10.287.130">
    <property type="match status" value="1"/>
</dbReference>
<keyword evidence="5" id="KW-0418">Kinase</keyword>
<dbReference type="EC" id="2.7.13.3" evidence="2"/>
<evidence type="ECO:0000256" key="2">
    <source>
        <dbReference type="ARBA" id="ARBA00012438"/>
    </source>
</evidence>
<evidence type="ECO:0000256" key="3">
    <source>
        <dbReference type="ARBA" id="ARBA00022553"/>
    </source>
</evidence>
<evidence type="ECO:0000313" key="8">
    <source>
        <dbReference type="EMBL" id="WPZ21331.1"/>
    </source>
</evidence>
<keyword evidence="4" id="KW-0808">Transferase</keyword>
<dbReference type="Pfam" id="PF08448">
    <property type="entry name" value="PAS_4"/>
    <property type="match status" value="1"/>
</dbReference>
<feature type="transmembrane region" description="Helical" evidence="6">
    <location>
        <begin position="33"/>
        <end position="53"/>
    </location>
</feature>
<dbReference type="SMART" id="SM00388">
    <property type="entry name" value="HisKA"/>
    <property type="match status" value="1"/>
</dbReference>
<dbReference type="CDD" id="cd00082">
    <property type="entry name" value="HisKA"/>
    <property type="match status" value="1"/>
</dbReference>
<dbReference type="InterPro" id="IPR000014">
    <property type="entry name" value="PAS"/>
</dbReference>
<keyword evidence="3" id="KW-0597">Phosphoprotein</keyword>
<keyword evidence="6" id="KW-0812">Transmembrane</keyword>
<dbReference type="SUPFAM" id="SSF55785">
    <property type="entry name" value="PYP-like sensor domain (PAS domain)"/>
    <property type="match status" value="4"/>
</dbReference>
<dbReference type="PANTHER" id="PTHR43304:SF1">
    <property type="entry name" value="PAC DOMAIN-CONTAINING PROTEIN"/>
    <property type="match status" value="1"/>
</dbReference>
<dbReference type="InterPro" id="IPR036890">
    <property type="entry name" value="HATPase_C_sf"/>
</dbReference>
<dbReference type="InterPro" id="IPR035965">
    <property type="entry name" value="PAS-like_dom_sf"/>
</dbReference>
<dbReference type="CDD" id="cd00130">
    <property type="entry name" value="PAS"/>
    <property type="match status" value="2"/>
</dbReference>
<feature type="domain" description="PAS" evidence="7">
    <location>
        <begin position="98"/>
        <end position="168"/>
    </location>
</feature>
<evidence type="ECO:0000256" key="4">
    <source>
        <dbReference type="ARBA" id="ARBA00022679"/>
    </source>
</evidence>
<sequence>MSLVAAFTLIALCGIVLSGVMIAKQIGDAINRFAVGGAVAVLALYVAVVLASAPRGGAYGDPIELVFAVAALAVLVAQVWRVMRNRRKLQNTANTDETRRRLPDFLDHLPVQAAFLTPDMTYAFVNDAYSASFGRPADEIVGKHLSQIAPPDLLEEISDNLEKALAGRQVTWHFDFSRPVLDRTQGAAVYQPLSDRGQVVGVLVMIMDRSAVQDAVHEAEVSAAKHALAAEVAGIGYLEWDQQGALVDASPEVEALLGRDAQNLREMWQQGQSFVEPRSRATIRNNLHMVHMAGSRPRDVVENVKFLAASGRQIEARACIRRLDRGRHVHLLAAIQDVTDQQNVLTELVESETRFRDFTESATDWVWEMDAEGRFTFLSGGGRQTDAETPIFDLGKTLAEADVAKDQGDYDLLKQRFAAREAFRDLRLVLPLGKERARQIDMSGKPFFDAQAELAGYRGTCFDMTEIATAETERKSALEALALAFENISTMVALFDSNDRLVYCNEEYRATYAGMEGDIIGKHFDELLAHFTQTGKMATTTEGKTRWSAQRRDRRNTPAKFFRARTSTGRWLEVTDYPVAAGGLLTIASDITEKVEREERLHRHETALQLLNRRETLGQMTAAIAHELNQPLAAIHNFAAGCALRAKNDQLEREDMIAVLNNMQSQSERASAILRSMSNYLHNDDADRDAVRFDDILRSVQLLIQPESSATGVAVTIDDQCGEVTLHCARIEIEQLLINLIKNGIDACREAERADAEVSVTARCEAGGDRDRRGRRGARLCPGHARADRFQRLPLDQGQGAWRRAGDLRNDRSVPWRNDCRDEIRCRRRLPDRASAVGGAKVECRKRGSFTSSMMTPRCGNLWCGCWAPSGCAPFPLHRRQRSSIAMRTAVAAAL</sequence>
<evidence type="ECO:0000256" key="1">
    <source>
        <dbReference type="ARBA" id="ARBA00000085"/>
    </source>
</evidence>
<dbReference type="Gene3D" id="3.30.565.10">
    <property type="entry name" value="Histidine kinase-like ATPase, C-terminal domain"/>
    <property type="match status" value="1"/>
</dbReference>
<keyword evidence="6" id="KW-1133">Transmembrane helix</keyword>
<dbReference type="SUPFAM" id="SSF55874">
    <property type="entry name" value="ATPase domain of HSP90 chaperone/DNA topoisomerase II/histidine kinase"/>
    <property type="match status" value="1"/>
</dbReference>
<reference evidence="8 9" key="1">
    <citation type="submission" date="2023-11" db="EMBL/GenBank/DDBJ databases">
        <title>From the Deep-Sea to the Surface: Bacterial Genomes Isolated from the Moytirra Hydrothermal Vent Plume.</title>
        <authorList>
            <person name="Major S.R."/>
        </authorList>
    </citation>
    <scope>NUCLEOTIDE SEQUENCE [LARGE SCALE GENOMIC DNA]</scope>
    <source>
        <strain evidence="8 9">OXR-9</strain>
    </source>
</reference>
<gene>
    <name evidence="8" type="ORF">T7987_14305</name>
</gene>
<evidence type="ECO:0000259" key="7">
    <source>
        <dbReference type="PROSITE" id="PS50112"/>
    </source>
</evidence>
<dbReference type="Pfam" id="PF00512">
    <property type="entry name" value="HisKA"/>
    <property type="match status" value="1"/>
</dbReference>
<keyword evidence="6" id="KW-0472">Membrane</keyword>
<feature type="transmembrane region" description="Helical" evidence="6">
    <location>
        <begin position="65"/>
        <end position="83"/>
    </location>
</feature>
<proteinExistence type="predicted"/>
<dbReference type="InterPro" id="IPR036097">
    <property type="entry name" value="HisK_dim/P_sf"/>
</dbReference>
<comment type="catalytic activity">
    <reaction evidence="1">
        <text>ATP + protein L-histidine = ADP + protein N-phospho-L-histidine.</text>
        <dbReference type="EC" id="2.7.13.3"/>
    </reaction>
</comment>
<evidence type="ECO:0000256" key="5">
    <source>
        <dbReference type="ARBA" id="ARBA00022777"/>
    </source>
</evidence>
<keyword evidence="9" id="KW-1185">Reference proteome</keyword>
<evidence type="ECO:0000313" key="9">
    <source>
        <dbReference type="Proteomes" id="UP001326567"/>
    </source>
</evidence>
<name>A0ABZ0UYQ6_9RHOB</name>
<dbReference type="PROSITE" id="PS50112">
    <property type="entry name" value="PAS"/>
    <property type="match status" value="1"/>
</dbReference>
<organism evidence="8 9">
    <name type="scientific">Sulfitobacter faviae</name>
    <dbReference type="NCBI Taxonomy" id="1775881"/>
    <lineage>
        <taxon>Bacteria</taxon>
        <taxon>Pseudomonadati</taxon>
        <taxon>Pseudomonadota</taxon>
        <taxon>Alphaproteobacteria</taxon>
        <taxon>Rhodobacterales</taxon>
        <taxon>Roseobacteraceae</taxon>
        <taxon>Sulfitobacter</taxon>
    </lineage>
</organism>
<protein>
    <recommendedName>
        <fullName evidence="2">histidine kinase</fullName>
        <ecNumber evidence="2">2.7.13.3</ecNumber>
    </recommendedName>
</protein>
<dbReference type="Pfam" id="PF12860">
    <property type="entry name" value="PAS_7"/>
    <property type="match status" value="1"/>
</dbReference>
<accession>A0ABZ0UYQ6</accession>
<evidence type="ECO:0000256" key="6">
    <source>
        <dbReference type="SAM" id="Phobius"/>
    </source>
</evidence>
<dbReference type="SMART" id="SM00091">
    <property type="entry name" value="PAS"/>
    <property type="match status" value="3"/>
</dbReference>
<dbReference type="Proteomes" id="UP001326567">
    <property type="component" value="Chromosome"/>
</dbReference>
<dbReference type="PANTHER" id="PTHR43304">
    <property type="entry name" value="PHYTOCHROME-LIKE PROTEIN CPH1"/>
    <property type="match status" value="1"/>
</dbReference>
<dbReference type="InterPro" id="IPR013656">
    <property type="entry name" value="PAS_4"/>
</dbReference>
<dbReference type="EMBL" id="CP139725">
    <property type="protein sequence ID" value="WPZ21331.1"/>
    <property type="molecule type" value="Genomic_DNA"/>
</dbReference>